<dbReference type="Proteomes" id="UP000829447">
    <property type="component" value="Linkage Group LG21"/>
</dbReference>
<protein>
    <submittedName>
        <fullName evidence="1">Uncharacterized protein</fullName>
    </submittedName>
</protein>
<gene>
    <name evidence="1" type="ORF">PGIGA_G00123400</name>
</gene>
<comment type="caution">
    <text evidence="1">The sequence shown here is derived from an EMBL/GenBank/DDBJ whole genome shotgun (WGS) entry which is preliminary data.</text>
</comment>
<reference evidence="1 2" key="1">
    <citation type="journal article" date="2022" name="bioRxiv">
        <title>An ancient truncated duplication of the anti-Mullerian hormone receptor type 2 gene is a potential conserved master sex determinant in the Pangasiidae catfish family.</title>
        <authorList>
            <person name="Wen M."/>
            <person name="Pan Q."/>
            <person name="Jouanno E."/>
            <person name="Montfort J."/>
            <person name="Zahm M."/>
            <person name="Cabau C."/>
            <person name="Klopp C."/>
            <person name="Iampietro C."/>
            <person name="Roques C."/>
            <person name="Bouchez O."/>
            <person name="Castinel A."/>
            <person name="Donnadieu C."/>
            <person name="Parrinello H."/>
            <person name="Poncet C."/>
            <person name="Belmonte E."/>
            <person name="Gautier V."/>
            <person name="Avarre J.-C."/>
            <person name="Dugue R."/>
            <person name="Gustiano R."/>
            <person name="Ha T.T.T."/>
            <person name="Campet M."/>
            <person name="Sriphairoj K."/>
            <person name="Ribolli J."/>
            <person name="de Almeida F.L."/>
            <person name="Desvignes T."/>
            <person name="Postlethwait J.H."/>
            <person name="Bucao C.F."/>
            <person name="Robinson-Rechavi M."/>
            <person name="Bobe J."/>
            <person name="Herpin A."/>
            <person name="Guiguen Y."/>
        </authorList>
    </citation>
    <scope>NUCLEOTIDE SEQUENCE [LARGE SCALE GENOMIC DNA]</scope>
    <source>
        <strain evidence="1">YG-Dec2019</strain>
    </source>
</reference>
<name>A0ACC5XHB2_PANGG</name>
<dbReference type="EMBL" id="CM040474">
    <property type="protein sequence ID" value="MCI4390515.1"/>
    <property type="molecule type" value="Genomic_DNA"/>
</dbReference>
<accession>A0ACC5XHB2</accession>
<organism evidence="1 2">
    <name type="scientific">Pangasianodon gigas</name>
    <name type="common">Mekong giant catfish</name>
    <name type="synonym">Pangasius gigas</name>
    <dbReference type="NCBI Taxonomy" id="30993"/>
    <lineage>
        <taxon>Eukaryota</taxon>
        <taxon>Metazoa</taxon>
        <taxon>Chordata</taxon>
        <taxon>Craniata</taxon>
        <taxon>Vertebrata</taxon>
        <taxon>Euteleostomi</taxon>
        <taxon>Actinopterygii</taxon>
        <taxon>Neopterygii</taxon>
        <taxon>Teleostei</taxon>
        <taxon>Ostariophysi</taxon>
        <taxon>Siluriformes</taxon>
        <taxon>Pangasiidae</taxon>
        <taxon>Pangasianodon</taxon>
    </lineage>
</organism>
<keyword evidence="2" id="KW-1185">Reference proteome</keyword>
<proteinExistence type="predicted"/>
<sequence>MAILGHTPYSIEWSADSENHFDIDPDEGTISSREALDRETTPKHNITVVATKVNNPLLFSRVSVTITVLDVNEFPPELSSPYEAFICEDAKVGQVIQILGATDRDMPNLGHRFFFKSPRDIRNKNFTIRDYGNNTAGLVNRRAGFKRMEKSVYEVPVVVEDSGFPIQSSTGTLSVRVCACDVSGSILNCSTKAFLLPLGLSPGALLAILLCVIILLTIVILSVSLKRHRKKDALMSSKEDARDNVIRYDDEGGGEEDTQAFDIGTLRHPEAIEDTSVHRYDLRDDEEGEDVHVYLQQRLQENHRDATEPPYDSLATFAYEGEGSMAESLSSIESQYHDSDINDDLTSIGDLGPRFNTLTLILAGRKDGEDEARLPHAEGSEPRRDD</sequence>
<evidence type="ECO:0000313" key="2">
    <source>
        <dbReference type="Proteomes" id="UP000829447"/>
    </source>
</evidence>
<evidence type="ECO:0000313" key="1">
    <source>
        <dbReference type="EMBL" id="MCI4390515.1"/>
    </source>
</evidence>